<dbReference type="AlphaFoldDB" id="M7N6Q6"/>
<gene>
    <name evidence="1" type="ORF">D778_01125</name>
</gene>
<evidence type="ECO:0000313" key="2">
    <source>
        <dbReference type="Proteomes" id="UP000012024"/>
    </source>
</evidence>
<accession>M7N6Q6</accession>
<dbReference type="EMBL" id="ANLA01000020">
    <property type="protein sequence ID" value="EMQ94113.1"/>
    <property type="molecule type" value="Genomic_DNA"/>
</dbReference>
<keyword evidence="2" id="KW-1185">Reference proteome</keyword>
<protein>
    <submittedName>
        <fullName evidence="1">Uncharacterized protein</fullName>
    </submittedName>
</protein>
<comment type="caution">
    <text evidence="1">The sequence shown here is derived from an EMBL/GenBank/DDBJ whole genome shotgun (WGS) entry which is preliminary data.</text>
</comment>
<dbReference type="Proteomes" id="UP000012024">
    <property type="component" value="Unassembled WGS sequence"/>
</dbReference>
<organism evidence="1 2">
    <name type="scientific">Xanthomarina gelatinilytica</name>
    <dbReference type="NCBI Taxonomy" id="1137281"/>
    <lineage>
        <taxon>Bacteria</taxon>
        <taxon>Pseudomonadati</taxon>
        <taxon>Bacteroidota</taxon>
        <taxon>Flavobacteriia</taxon>
        <taxon>Flavobacteriales</taxon>
        <taxon>Flavobacteriaceae</taxon>
        <taxon>Xanthomarina</taxon>
    </lineage>
</organism>
<name>M7N6Q6_9FLAO</name>
<evidence type="ECO:0000313" key="1">
    <source>
        <dbReference type="EMBL" id="EMQ94113.1"/>
    </source>
</evidence>
<reference evidence="1 2" key="1">
    <citation type="submission" date="2012-12" db="EMBL/GenBank/DDBJ databases">
        <title>Genome assembly of Formosa sp. AK20.</title>
        <authorList>
            <person name="Kumar R."/>
            <person name="Khatri I."/>
            <person name="Vaidya B."/>
            <person name="Subramanian S."/>
            <person name="Pinnaka A."/>
        </authorList>
    </citation>
    <scope>NUCLEOTIDE SEQUENCE [LARGE SCALE GENOMIC DNA]</scope>
    <source>
        <strain evidence="1 2">AK20</strain>
    </source>
</reference>
<proteinExistence type="predicted"/>
<sequence>MYSSELEFYIIDESKFEIQNLHAHIPEAPTSYMTFEK</sequence>